<keyword evidence="3 6" id="KW-0812">Transmembrane</keyword>
<reference evidence="7 8" key="1">
    <citation type="submission" date="2021-05" db="EMBL/GenBank/DDBJ databases">
        <title>Genome Assembly of Synthetic Allotetraploid Brassica napus Reveals Homoeologous Exchanges between Subgenomes.</title>
        <authorList>
            <person name="Davis J.T."/>
        </authorList>
    </citation>
    <scope>NUCLEOTIDE SEQUENCE [LARGE SCALE GENOMIC DNA]</scope>
    <source>
        <strain evidence="8">cv. Da-Ae</strain>
        <tissue evidence="7">Seedling</tissue>
    </source>
</reference>
<keyword evidence="5 6" id="KW-0472">Membrane</keyword>
<evidence type="ECO:0000256" key="6">
    <source>
        <dbReference type="SAM" id="Phobius"/>
    </source>
</evidence>
<dbReference type="Pfam" id="PF01679">
    <property type="entry name" value="Pmp3"/>
    <property type="match status" value="1"/>
</dbReference>
<evidence type="ECO:0000313" key="8">
    <source>
        <dbReference type="Proteomes" id="UP000824890"/>
    </source>
</evidence>
<keyword evidence="8" id="KW-1185">Reference proteome</keyword>
<dbReference type="Proteomes" id="UP000824890">
    <property type="component" value="Unassembled WGS sequence"/>
</dbReference>
<gene>
    <name evidence="7" type="ORF">HID58_002442</name>
</gene>
<evidence type="ECO:0000256" key="4">
    <source>
        <dbReference type="ARBA" id="ARBA00022989"/>
    </source>
</evidence>
<dbReference type="PANTHER" id="PTHR21659">
    <property type="entry name" value="HYDROPHOBIC PROTEIN RCI2 LOW TEMPERATURE AND SALT RESPONSIVE PROTEIN LTI6 -RELATED"/>
    <property type="match status" value="1"/>
</dbReference>
<accession>A0ABQ8EQA3</accession>
<evidence type="ECO:0000256" key="1">
    <source>
        <dbReference type="ARBA" id="ARBA00004370"/>
    </source>
</evidence>
<dbReference type="PROSITE" id="PS01309">
    <property type="entry name" value="UPF0057"/>
    <property type="match status" value="1"/>
</dbReference>
<comment type="subcellular location">
    <subcellularLocation>
        <location evidence="1">Membrane</location>
    </subcellularLocation>
</comment>
<dbReference type="PANTHER" id="PTHR21659:SF117">
    <property type="entry name" value="OS03G0286900 PROTEIN"/>
    <property type="match status" value="1"/>
</dbReference>
<dbReference type="InterPro" id="IPR000612">
    <property type="entry name" value="PMP3"/>
</dbReference>
<dbReference type="EMBL" id="JAGKQM010000001">
    <property type="protein sequence ID" value="KAH0942805.1"/>
    <property type="molecule type" value="Genomic_DNA"/>
</dbReference>
<feature type="transmembrane region" description="Helical" evidence="6">
    <location>
        <begin position="45"/>
        <end position="67"/>
    </location>
</feature>
<evidence type="ECO:0000313" key="7">
    <source>
        <dbReference type="EMBL" id="KAH0942805.1"/>
    </source>
</evidence>
<evidence type="ECO:0008006" key="9">
    <source>
        <dbReference type="Google" id="ProtNLM"/>
    </source>
</evidence>
<organism evidence="7 8">
    <name type="scientific">Brassica napus</name>
    <name type="common">Rape</name>
    <dbReference type="NCBI Taxonomy" id="3708"/>
    <lineage>
        <taxon>Eukaryota</taxon>
        <taxon>Viridiplantae</taxon>
        <taxon>Streptophyta</taxon>
        <taxon>Embryophyta</taxon>
        <taxon>Tracheophyta</taxon>
        <taxon>Spermatophyta</taxon>
        <taxon>Magnoliopsida</taxon>
        <taxon>eudicotyledons</taxon>
        <taxon>Gunneridae</taxon>
        <taxon>Pentapetalae</taxon>
        <taxon>rosids</taxon>
        <taxon>malvids</taxon>
        <taxon>Brassicales</taxon>
        <taxon>Brassicaceae</taxon>
        <taxon>Brassiceae</taxon>
        <taxon>Brassica</taxon>
    </lineage>
</organism>
<evidence type="ECO:0000256" key="3">
    <source>
        <dbReference type="ARBA" id="ARBA00022692"/>
    </source>
</evidence>
<sequence>KTIYKGKNIQNKNYRRRMGSFLEILCAVLIPPVGVFLRFGCGLEFWLSLLLTFFGFIPGMVYAIWVLTK</sequence>
<keyword evidence="4 6" id="KW-1133">Transmembrane helix</keyword>
<evidence type="ECO:0000256" key="2">
    <source>
        <dbReference type="ARBA" id="ARBA00009530"/>
    </source>
</evidence>
<proteinExistence type="inferred from homology"/>
<comment type="caution">
    <text evidence="7">The sequence shown here is derived from an EMBL/GenBank/DDBJ whole genome shotgun (WGS) entry which is preliminary data.</text>
</comment>
<comment type="similarity">
    <text evidence="2">Belongs to the UPF0057 (PMP3) family.</text>
</comment>
<evidence type="ECO:0000256" key="5">
    <source>
        <dbReference type="ARBA" id="ARBA00023136"/>
    </source>
</evidence>
<feature type="transmembrane region" description="Helical" evidence="6">
    <location>
        <begin position="21"/>
        <end position="39"/>
    </location>
</feature>
<name>A0ABQ8EQA3_BRANA</name>
<feature type="non-terminal residue" evidence="7">
    <location>
        <position position="1"/>
    </location>
</feature>
<protein>
    <recommendedName>
        <fullName evidence="9">Low temperature and salt responsive protein</fullName>
    </recommendedName>
</protein>